<proteinExistence type="predicted"/>
<dbReference type="InParanoid" id="A0A1I4C1Y2"/>
<dbReference type="Proteomes" id="UP000199152">
    <property type="component" value="Unassembled WGS sequence"/>
</dbReference>
<evidence type="ECO:0000313" key="2">
    <source>
        <dbReference type="Proteomes" id="UP000199152"/>
    </source>
</evidence>
<dbReference type="EMBL" id="FOSW01000003">
    <property type="protein sequence ID" value="SFK74171.1"/>
    <property type="molecule type" value="Genomic_DNA"/>
</dbReference>
<reference evidence="1 2" key="1">
    <citation type="submission" date="2016-10" db="EMBL/GenBank/DDBJ databases">
        <authorList>
            <person name="de Groot N.N."/>
        </authorList>
    </citation>
    <scope>NUCLEOTIDE SEQUENCE [LARGE SCALE GENOMIC DNA]</scope>
    <source>
        <strain evidence="1 2">DSM 45317</strain>
    </source>
</reference>
<name>A0A1I4C1Y2_9ACTN</name>
<gene>
    <name evidence="1" type="ORF">SAMN04488085_103273</name>
</gene>
<accession>A0A1I4C1Y2</accession>
<sequence>MRCLSWLLRQDIPAFEPFRRALLEKLAPGHGSTAFYVEREQPVGQASPDEKGYVDLVILAPGTRIVLEAKVDALEHGDQLRRYAKYFLEDSSVAPRENGFVFLTRHGQHRWVCTSHESYDPSCQGVCRTAKWEGCTWASLFEALEPLCKDGVAPPSVMELYRALEGFAPGRTVPDLGRAAQLLVQAHTERDAAVGYVERLGERLGPVVVSAQGAFRWTGREVAWPTIEVSEAYCQPTGPWFHDVSSKTFSRELKWSDEPRGQEALRSIVQEIAEQVGGFDPERALAEPLPELLESSPRDRIRTVAQGIEAGRMLEPEARRQLLDVAAAWSNGQQAGVPGQGWLRGENQSWDLLGRDFASGDDWVGVYMAVPGHGSILSDRRDEQAWVGLVFGRSTSKGYPSKAWRGIWSEQVAGLRRVARSELSEEFLHAVPIREGFCVVGRRIELYKEGWHPSVVRKWLDELMTLRDRVIAAYEVIHRD</sequence>
<keyword evidence="2" id="KW-1185">Reference proteome</keyword>
<organism evidence="1 2">
    <name type="scientific">Geodermatophilus ruber</name>
    <dbReference type="NCBI Taxonomy" id="504800"/>
    <lineage>
        <taxon>Bacteria</taxon>
        <taxon>Bacillati</taxon>
        <taxon>Actinomycetota</taxon>
        <taxon>Actinomycetes</taxon>
        <taxon>Geodermatophilales</taxon>
        <taxon>Geodermatophilaceae</taxon>
        <taxon>Geodermatophilus</taxon>
    </lineage>
</organism>
<protein>
    <submittedName>
        <fullName evidence="1">PD-(D/E)XK nuclease superfamily protein</fullName>
    </submittedName>
</protein>
<evidence type="ECO:0000313" key="1">
    <source>
        <dbReference type="EMBL" id="SFK74171.1"/>
    </source>
</evidence>
<dbReference type="AlphaFoldDB" id="A0A1I4C1Y2"/>